<dbReference type="InParanoid" id="A0A6P7X0H6"/>
<comment type="pathway">
    <text evidence="2">Protein modification; protein ubiquitination.</text>
</comment>
<evidence type="ECO:0000256" key="4">
    <source>
        <dbReference type="ARBA" id="ARBA00022679"/>
    </source>
</evidence>
<evidence type="ECO:0000259" key="10">
    <source>
        <dbReference type="PROSITE" id="PS50089"/>
    </source>
</evidence>
<dbReference type="PROSITE" id="PS00518">
    <property type="entry name" value="ZF_RING_1"/>
    <property type="match status" value="1"/>
</dbReference>
<evidence type="ECO:0000256" key="9">
    <source>
        <dbReference type="PROSITE-ProRule" id="PRU00175"/>
    </source>
</evidence>
<dbReference type="Gene3D" id="3.30.40.10">
    <property type="entry name" value="Zinc/RING finger domain, C3HC4 (zinc finger)"/>
    <property type="match status" value="1"/>
</dbReference>
<keyword evidence="6 9" id="KW-0863">Zinc-finger</keyword>
<dbReference type="InterPro" id="IPR017907">
    <property type="entry name" value="Znf_RING_CS"/>
</dbReference>
<sequence>MGSLLSGESRVPEPELSFDCAVCLQVLHQPVRTRCGHVFCHDCIARSLSNSMNACPYCRTYLSSEGIPASDIIKKMKTVYQNCEECAEKVCLSEMRDHFNICRLYIEKYGQLEELVKAASSASRYTCPYCHEELDEDTLMEHCLIYHGAERRLVICPICRLIPGGDPSYMRSFLRHLHFRHADHYEDYIDINIVEETFIERVLDLSLLHYVRHSNPI</sequence>
<dbReference type="GO" id="GO:0008270">
    <property type="term" value="F:zinc ion binding"/>
    <property type="evidence" value="ECO:0007669"/>
    <property type="project" value="UniProtKB-KW"/>
</dbReference>
<dbReference type="UniPathway" id="UPA00143"/>
<gene>
    <name evidence="12" type="primary">RNF125</name>
</gene>
<dbReference type="FunCoup" id="A0A6P7X0H6">
    <property type="interactions" value="215"/>
</dbReference>
<dbReference type="AlphaFoldDB" id="A0A6P7X0H6"/>
<evidence type="ECO:0000256" key="2">
    <source>
        <dbReference type="ARBA" id="ARBA00004906"/>
    </source>
</evidence>
<dbReference type="KEGG" id="muo:115460352"/>
<dbReference type="InterPro" id="IPR001841">
    <property type="entry name" value="Znf_RING"/>
</dbReference>
<evidence type="ECO:0000256" key="8">
    <source>
        <dbReference type="ARBA" id="ARBA00022833"/>
    </source>
</evidence>
<dbReference type="GO" id="GO:0061630">
    <property type="term" value="F:ubiquitin protein ligase activity"/>
    <property type="evidence" value="ECO:0007669"/>
    <property type="project" value="UniProtKB-EC"/>
</dbReference>
<dbReference type="OrthoDB" id="9049620at2759"/>
<keyword evidence="8" id="KW-0862">Zinc</keyword>
<dbReference type="Pfam" id="PF13923">
    <property type="entry name" value="zf-C3HC4_2"/>
    <property type="match status" value="1"/>
</dbReference>
<evidence type="ECO:0000256" key="6">
    <source>
        <dbReference type="ARBA" id="ARBA00022771"/>
    </source>
</evidence>
<dbReference type="Pfam" id="PF05605">
    <property type="entry name" value="zf-Di19"/>
    <property type="match status" value="1"/>
</dbReference>
<keyword evidence="5" id="KW-0479">Metal-binding</keyword>
<keyword evidence="11" id="KW-1185">Reference proteome</keyword>
<organism evidence="11 12">
    <name type="scientific">Microcaecilia unicolor</name>
    <dbReference type="NCBI Taxonomy" id="1415580"/>
    <lineage>
        <taxon>Eukaryota</taxon>
        <taxon>Metazoa</taxon>
        <taxon>Chordata</taxon>
        <taxon>Craniata</taxon>
        <taxon>Vertebrata</taxon>
        <taxon>Euteleostomi</taxon>
        <taxon>Amphibia</taxon>
        <taxon>Gymnophiona</taxon>
        <taxon>Siphonopidae</taxon>
        <taxon>Microcaecilia</taxon>
    </lineage>
</organism>
<dbReference type="Proteomes" id="UP000515156">
    <property type="component" value="Chromosome 1"/>
</dbReference>
<dbReference type="CTD" id="54941"/>
<dbReference type="GO" id="GO:0006511">
    <property type="term" value="P:ubiquitin-dependent protein catabolic process"/>
    <property type="evidence" value="ECO:0007669"/>
    <property type="project" value="TreeGrafter"/>
</dbReference>
<dbReference type="GO" id="GO:0000209">
    <property type="term" value="P:protein polyubiquitination"/>
    <property type="evidence" value="ECO:0007669"/>
    <property type="project" value="TreeGrafter"/>
</dbReference>
<dbReference type="InterPro" id="IPR008598">
    <property type="entry name" value="Di19_Zn-bd"/>
</dbReference>
<keyword evidence="7" id="KW-0833">Ubl conjugation pathway</keyword>
<dbReference type="InterPro" id="IPR034734">
    <property type="entry name" value="ZF_C2HC_RNF"/>
</dbReference>
<evidence type="ECO:0000256" key="1">
    <source>
        <dbReference type="ARBA" id="ARBA00000900"/>
    </source>
</evidence>
<dbReference type="EC" id="2.3.2.27" evidence="3"/>
<dbReference type="RefSeq" id="XP_030045993.1">
    <property type="nucleotide sequence ID" value="XM_030190133.1"/>
</dbReference>
<evidence type="ECO:0000313" key="12">
    <source>
        <dbReference type="RefSeq" id="XP_030045993.1"/>
    </source>
</evidence>
<dbReference type="GeneID" id="115460352"/>
<dbReference type="PROSITE" id="PS50089">
    <property type="entry name" value="ZF_RING_2"/>
    <property type="match status" value="1"/>
</dbReference>
<evidence type="ECO:0000256" key="3">
    <source>
        <dbReference type="ARBA" id="ARBA00012483"/>
    </source>
</evidence>
<dbReference type="GO" id="GO:0034098">
    <property type="term" value="C:VCP-NPL4-UFD1 AAA ATPase complex"/>
    <property type="evidence" value="ECO:0007669"/>
    <property type="project" value="TreeGrafter"/>
</dbReference>
<accession>A0A6P7X0H6</accession>
<proteinExistence type="predicted"/>
<dbReference type="PANTHER" id="PTHR46016">
    <property type="entry name" value="ZINC FINGER, RING/FYVE/PHD-TYPE"/>
    <property type="match status" value="1"/>
</dbReference>
<keyword evidence="4" id="KW-0808">Transferase</keyword>
<evidence type="ECO:0000256" key="7">
    <source>
        <dbReference type="ARBA" id="ARBA00022786"/>
    </source>
</evidence>
<protein>
    <recommendedName>
        <fullName evidence="3">RING-type E3 ubiquitin transferase</fullName>
        <ecNumber evidence="3">2.3.2.27</ecNumber>
    </recommendedName>
</protein>
<dbReference type="SUPFAM" id="SSF57850">
    <property type="entry name" value="RING/U-box"/>
    <property type="match status" value="1"/>
</dbReference>
<dbReference type="PANTHER" id="PTHR46016:SF2">
    <property type="entry name" value="E3 UBIQUITIN-PROTEIN LIGASE RNF125"/>
    <property type="match status" value="1"/>
</dbReference>
<feature type="domain" description="RING-type" evidence="10">
    <location>
        <begin position="20"/>
        <end position="59"/>
    </location>
</feature>
<comment type="catalytic activity">
    <reaction evidence="1">
        <text>S-ubiquitinyl-[E2 ubiquitin-conjugating enzyme]-L-cysteine + [acceptor protein]-L-lysine = [E2 ubiquitin-conjugating enzyme]-L-cysteine + N(6)-ubiquitinyl-[acceptor protein]-L-lysine.</text>
        <dbReference type="EC" id="2.3.2.27"/>
    </reaction>
</comment>
<dbReference type="SMART" id="SM00184">
    <property type="entry name" value="RING"/>
    <property type="match status" value="1"/>
</dbReference>
<evidence type="ECO:0000256" key="5">
    <source>
        <dbReference type="ARBA" id="ARBA00022723"/>
    </source>
</evidence>
<dbReference type="InterPro" id="IPR051438">
    <property type="entry name" value="RNF_E3_ubiq-protein_ligase"/>
</dbReference>
<dbReference type="Pfam" id="PF18574">
    <property type="entry name" value="zf_C2HC_14"/>
    <property type="match status" value="1"/>
</dbReference>
<reference evidence="12" key="1">
    <citation type="submission" date="2025-08" db="UniProtKB">
        <authorList>
            <consortium name="RefSeq"/>
        </authorList>
    </citation>
    <scope>IDENTIFICATION</scope>
</reference>
<dbReference type="InterPro" id="IPR013083">
    <property type="entry name" value="Znf_RING/FYVE/PHD"/>
</dbReference>
<evidence type="ECO:0000313" key="11">
    <source>
        <dbReference type="Proteomes" id="UP000515156"/>
    </source>
</evidence>
<name>A0A6P7X0H6_9AMPH</name>